<dbReference type="GO" id="GO:0016747">
    <property type="term" value="F:acyltransferase activity, transferring groups other than amino-acyl groups"/>
    <property type="evidence" value="ECO:0007669"/>
    <property type="project" value="InterPro"/>
</dbReference>
<evidence type="ECO:0000259" key="14">
    <source>
        <dbReference type="PROSITE" id="PS51186"/>
    </source>
</evidence>
<dbReference type="Pfam" id="PF00168">
    <property type="entry name" value="C2"/>
    <property type="match status" value="1"/>
</dbReference>
<keyword evidence="4" id="KW-0812">Transmembrane</keyword>
<feature type="region of interest" description="Disordered" evidence="12">
    <location>
        <begin position="861"/>
        <end position="883"/>
    </location>
</feature>
<organism evidence="15 16">
    <name type="scientific">Vitis vinifera</name>
    <name type="common">Grape</name>
    <dbReference type="NCBI Taxonomy" id="29760"/>
    <lineage>
        <taxon>Eukaryota</taxon>
        <taxon>Viridiplantae</taxon>
        <taxon>Streptophyta</taxon>
        <taxon>Embryophyta</taxon>
        <taxon>Tracheophyta</taxon>
        <taxon>Spermatophyta</taxon>
        <taxon>Magnoliopsida</taxon>
        <taxon>eudicotyledons</taxon>
        <taxon>Gunneridae</taxon>
        <taxon>Pentapetalae</taxon>
        <taxon>rosids</taxon>
        <taxon>Vitales</taxon>
        <taxon>Vitaceae</taxon>
        <taxon>Viteae</taxon>
        <taxon>Vitis</taxon>
    </lineage>
</organism>
<keyword evidence="9" id="KW-0503">Monooxygenase</keyword>
<evidence type="ECO:0000256" key="8">
    <source>
        <dbReference type="ARBA" id="ARBA00023004"/>
    </source>
</evidence>
<dbReference type="PRINTS" id="PR00385">
    <property type="entry name" value="P450"/>
</dbReference>
<dbReference type="PROSITE" id="PS50004">
    <property type="entry name" value="C2"/>
    <property type="match status" value="1"/>
</dbReference>
<feature type="compositionally biased region" description="Pro residues" evidence="12">
    <location>
        <begin position="956"/>
        <end position="969"/>
    </location>
</feature>
<sequence>MYTMGVGPVYTYSTGNRQHLYVNHPEMVKEMNQSTSLELGKPSYVTKTLAPMLGNGILRSNGNTWAHQRRIVAPEFFMDKVKNEGPPGPPPKDVAKLARGWWDSCWRLRSASADVISRVCFGSSYGKGKQIFSKLRSLQQLITNQAFLFGVPSFRFLWANKQKELKNLEREVESLIWKAVKEREQECLETSTLSSDKDLMQLLLESAINDPNLGQASSKRFIVDNCKSIYFAGHESTAVAASWCLMLLALHPDWQARIRAEIAEVCGDNMPDADSITKMKWMTMVIQETLRLYPPAAFVSREALEEIQVGNFIVPKGVCIWTLIPTLHRDTDIWGPDANQFKPERFEMGSLKLANFPKPTFHLDWVLAYALVATLPCFLNYSHKKKLNAVLMHSSVTIGPSEESGMAVAPATVQRYADKLKWGASRKRSNGPIAAAAGGARKPPLPPIFISTNPSHINLHELRDLYSSSNISCHRFPNVDADGRVEPVDIHKLRIALRHSSVVVSVFCRPYDNDDCTAKSSPMMGLGDILQRAIPVTPSNGQLVGFGRAVSDQGLTASIYDIMVMPSLRRMGIGRMIVKRIVRILTSRDIFDIAALCAENERLFFQACGFGDDILGSTTMMYTRMVSSYPASDQMVKCAGRRVLLAPSLRQPFAKRKKEAIVEQGKMNGKRRNKEGSRKLDCTRIGIYSCPPVRHYKPMAGEKVSKSLPLNSAKVIEDFLAIKRNSPTMGKIWIEVCLISARGLQRSSLWKLQWFAVGWVDPNNKYCTKIDASGNANPVWKTKFSTLVDDSESKFQDLALYVEVYSREPIFLREKLQGTATVNLKEFLAKHIKNSEASKPGTQDVGSFQLRKRKSSKPHGFVDISIKISEEREEPDSYSGKEEGFELMDHSSGITLAPADASTQAYPPQRPLAPLGQPQNPPQTNFPYSHPMPFPTNNSNPALGGPSYPSAGGTSYPPPRSPPPPPPPSNVGYIPTFLPRTDHLPGTYVNMPPSGSGAGSSRGPGFGMGVGAGALAAGAVIFGDDFMSGFDFPTGLQDASLTISTDPLF</sequence>
<dbReference type="GO" id="GO:0004497">
    <property type="term" value="F:monooxygenase activity"/>
    <property type="evidence" value="ECO:0007669"/>
    <property type="project" value="UniProtKB-KW"/>
</dbReference>
<evidence type="ECO:0000256" key="11">
    <source>
        <dbReference type="SAM" id="Coils"/>
    </source>
</evidence>
<keyword evidence="5" id="KW-0479">Metal-binding</keyword>
<keyword evidence="7" id="KW-0560">Oxidoreductase</keyword>
<dbReference type="GO" id="GO:0016705">
    <property type="term" value="F:oxidoreductase activity, acting on paired donors, with incorporation or reduction of molecular oxygen"/>
    <property type="evidence" value="ECO:0007669"/>
    <property type="project" value="InterPro"/>
</dbReference>
<evidence type="ECO:0000256" key="5">
    <source>
        <dbReference type="ARBA" id="ARBA00022723"/>
    </source>
</evidence>
<dbReference type="SUPFAM" id="SSF55729">
    <property type="entry name" value="Acyl-CoA N-acyltransferases (Nat)"/>
    <property type="match status" value="1"/>
</dbReference>
<proteinExistence type="inferred from homology"/>
<comment type="similarity">
    <text evidence="2">Belongs to the cytochrome P450 family.</text>
</comment>
<dbReference type="InterPro" id="IPR044750">
    <property type="entry name" value="C2_SRC2/BAP"/>
</dbReference>
<dbReference type="InterPro" id="IPR050665">
    <property type="entry name" value="Cytochrome_P450_Monooxygen"/>
</dbReference>
<keyword evidence="11" id="KW-0175">Coiled coil</keyword>
<dbReference type="InterPro" id="IPR000008">
    <property type="entry name" value="C2_dom"/>
</dbReference>
<dbReference type="PANTHER" id="PTHR24282:SF36">
    <property type="entry name" value="CYTOCHROME P450 714A1-RELATED"/>
    <property type="match status" value="1"/>
</dbReference>
<gene>
    <name evidence="15" type="primary">CYP714A1_4</name>
    <name evidence="15" type="ORF">CK203_109709</name>
</gene>
<dbReference type="PRINTS" id="PR00463">
    <property type="entry name" value="EP450I"/>
</dbReference>
<dbReference type="InterPro" id="IPR035892">
    <property type="entry name" value="C2_domain_sf"/>
</dbReference>
<dbReference type="Proteomes" id="UP000288805">
    <property type="component" value="Unassembled WGS sequence"/>
</dbReference>
<dbReference type="EMBL" id="QGNW01001788">
    <property type="protein sequence ID" value="RVW30715.1"/>
    <property type="molecule type" value="Genomic_DNA"/>
</dbReference>
<protein>
    <submittedName>
        <fullName evidence="15">Cytochrome P450 714A1</fullName>
    </submittedName>
</protein>
<evidence type="ECO:0000256" key="4">
    <source>
        <dbReference type="ARBA" id="ARBA00022692"/>
    </source>
</evidence>
<feature type="region of interest" description="Disordered" evidence="12">
    <location>
        <begin position="902"/>
        <end position="971"/>
    </location>
</feature>
<evidence type="ECO:0000256" key="10">
    <source>
        <dbReference type="ARBA" id="ARBA00023136"/>
    </source>
</evidence>
<dbReference type="CDD" id="cd04051">
    <property type="entry name" value="C2_SRC2_like"/>
    <property type="match status" value="1"/>
</dbReference>
<dbReference type="InterPro" id="IPR016181">
    <property type="entry name" value="Acyl_CoA_acyltransferase"/>
</dbReference>
<evidence type="ECO:0000256" key="12">
    <source>
        <dbReference type="SAM" id="MobiDB-lite"/>
    </source>
</evidence>
<dbReference type="InterPro" id="IPR002401">
    <property type="entry name" value="Cyt_P450_E_grp-I"/>
</dbReference>
<reference evidence="15 16" key="1">
    <citation type="journal article" date="2018" name="PLoS Genet.">
        <title>Population sequencing reveals clonal diversity and ancestral inbreeding in the grapevine cultivar Chardonnay.</title>
        <authorList>
            <person name="Roach M.J."/>
            <person name="Johnson D.L."/>
            <person name="Bohlmann J."/>
            <person name="van Vuuren H.J."/>
            <person name="Jones S.J."/>
            <person name="Pretorius I.S."/>
            <person name="Schmidt S.A."/>
            <person name="Borneman A.R."/>
        </authorList>
    </citation>
    <scope>NUCLEOTIDE SEQUENCE [LARGE SCALE GENOMIC DNA]</scope>
    <source>
        <strain evidence="16">cv. Chardonnay</strain>
        <tissue evidence="15">Leaf</tissue>
    </source>
</reference>
<dbReference type="InterPro" id="IPR036396">
    <property type="entry name" value="Cyt_P450_sf"/>
</dbReference>
<dbReference type="Gene3D" id="1.10.630.10">
    <property type="entry name" value="Cytochrome P450"/>
    <property type="match status" value="1"/>
</dbReference>
<name>A0A438D5G1_VITVI</name>
<comment type="subcellular location">
    <subcellularLocation>
        <location evidence="1">Membrane</location>
        <topology evidence="1">Single-pass membrane protein</topology>
    </subcellularLocation>
</comment>
<evidence type="ECO:0000313" key="15">
    <source>
        <dbReference type="EMBL" id="RVW30715.1"/>
    </source>
</evidence>
<dbReference type="GO" id="GO:0020037">
    <property type="term" value="F:heme binding"/>
    <property type="evidence" value="ECO:0007669"/>
    <property type="project" value="InterPro"/>
</dbReference>
<evidence type="ECO:0000256" key="9">
    <source>
        <dbReference type="ARBA" id="ARBA00023033"/>
    </source>
</evidence>
<dbReference type="SUPFAM" id="SSF49562">
    <property type="entry name" value="C2 domain (Calcium/lipid-binding domain, CaLB)"/>
    <property type="match status" value="1"/>
</dbReference>
<evidence type="ECO:0000256" key="3">
    <source>
        <dbReference type="ARBA" id="ARBA00022617"/>
    </source>
</evidence>
<dbReference type="SUPFAM" id="SSF48264">
    <property type="entry name" value="Cytochrome P450"/>
    <property type="match status" value="1"/>
</dbReference>
<dbReference type="Gene3D" id="2.60.40.150">
    <property type="entry name" value="C2 domain"/>
    <property type="match status" value="1"/>
</dbReference>
<keyword evidence="10" id="KW-0472">Membrane</keyword>
<dbReference type="Gene3D" id="3.40.630.30">
    <property type="match status" value="1"/>
</dbReference>
<feature type="coiled-coil region" evidence="11">
    <location>
        <begin position="158"/>
        <end position="185"/>
    </location>
</feature>
<evidence type="ECO:0000256" key="7">
    <source>
        <dbReference type="ARBA" id="ARBA00023002"/>
    </source>
</evidence>
<dbReference type="InterPro" id="IPR001128">
    <property type="entry name" value="Cyt_P450"/>
</dbReference>
<keyword evidence="8" id="KW-0408">Iron</keyword>
<evidence type="ECO:0000256" key="6">
    <source>
        <dbReference type="ARBA" id="ARBA00022989"/>
    </source>
</evidence>
<dbReference type="PANTHER" id="PTHR24282">
    <property type="entry name" value="CYTOCHROME P450 FAMILY MEMBER"/>
    <property type="match status" value="1"/>
</dbReference>
<dbReference type="CDD" id="cd04301">
    <property type="entry name" value="NAT_SF"/>
    <property type="match status" value="1"/>
</dbReference>
<dbReference type="Pfam" id="PF00067">
    <property type="entry name" value="p450"/>
    <property type="match status" value="2"/>
</dbReference>
<evidence type="ECO:0000313" key="16">
    <source>
        <dbReference type="Proteomes" id="UP000288805"/>
    </source>
</evidence>
<evidence type="ECO:0000256" key="1">
    <source>
        <dbReference type="ARBA" id="ARBA00004167"/>
    </source>
</evidence>
<comment type="caution">
    <text evidence="15">The sequence shown here is derived from an EMBL/GenBank/DDBJ whole genome shotgun (WGS) entry which is preliminary data.</text>
</comment>
<feature type="domain" description="C2" evidence="13">
    <location>
        <begin position="714"/>
        <end position="839"/>
    </location>
</feature>
<evidence type="ECO:0000259" key="13">
    <source>
        <dbReference type="PROSITE" id="PS50004"/>
    </source>
</evidence>
<dbReference type="InterPro" id="IPR000182">
    <property type="entry name" value="GNAT_dom"/>
</dbReference>
<feature type="domain" description="N-acetyltransferase" evidence="14">
    <location>
        <begin position="488"/>
        <end position="636"/>
    </location>
</feature>
<keyword evidence="3" id="KW-0349">Heme</keyword>
<dbReference type="GO" id="GO:0005506">
    <property type="term" value="F:iron ion binding"/>
    <property type="evidence" value="ECO:0007669"/>
    <property type="project" value="InterPro"/>
</dbReference>
<dbReference type="GO" id="GO:0016020">
    <property type="term" value="C:membrane"/>
    <property type="evidence" value="ECO:0007669"/>
    <property type="project" value="UniProtKB-SubCell"/>
</dbReference>
<dbReference type="Pfam" id="PF00583">
    <property type="entry name" value="Acetyltransf_1"/>
    <property type="match status" value="1"/>
</dbReference>
<dbReference type="PROSITE" id="PS51186">
    <property type="entry name" value="GNAT"/>
    <property type="match status" value="1"/>
</dbReference>
<dbReference type="AlphaFoldDB" id="A0A438D5G1"/>
<keyword evidence="6" id="KW-1133">Transmembrane helix</keyword>
<accession>A0A438D5G1</accession>
<evidence type="ECO:0000256" key="2">
    <source>
        <dbReference type="ARBA" id="ARBA00010617"/>
    </source>
</evidence>
<dbReference type="GO" id="GO:0006952">
    <property type="term" value="P:defense response"/>
    <property type="evidence" value="ECO:0007669"/>
    <property type="project" value="InterPro"/>
</dbReference>